<organism evidence="1 2">
    <name type="scientific">Glossina brevipalpis</name>
    <dbReference type="NCBI Taxonomy" id="37001"/>
    <lineage>
        <taxon>Eukaryota</taxon>
        <taxon>Metazoa</taxon>
        <taxon>Ecdysozoa</taxon>
        <taxon>Arthropoda</taxon>
        <taxon>Hexapoda</taxon>
        <taxon>Insecta</taxon>
        <taxon>Pterygota</taxon>
        <taxon>Neoptera</taxon>
        <taxon>Endopterygota</taxon>
        <taxon>Diptera</taxon>
        <taxon>Brachycera</taxon>
        <taxon>Muscomorpha</taxon>
        <taxon>Hippoboscoidea</taxon>
        <taxon>Glossinidae</taxon>
        <taxon>Glossina</taxon>
    </lineage>
</organism>
<protein>
    <submittedName>
        <fullName evidence="1">Uncharacterized protein</fullName>
    </submittedName>
</protein>
<dbReference type="Proteomes" id="UP000091820">
    <property type="component" value="Unassembled WGS sequence"/>
</dbReference>
<dbReference type="VEuPathDB" id="VectorBase:GBRI030282"/>
<accession>A0A1A9WSC0</accession>
<dbReference type="EnsemblMetazoa" id="GBRI030282-RA">
    <property type="protein sequence ID" value="GBRI030282-PA"/>
    <property type="gene ID" value="GBRI030282"/>
</dbReference>
<evidence type="ECO:0000313" key="1">
    <source>
        <dbReference type="EnsemblMetazoa" id="GBRI030282-PA"/>
    </source>
</evidence>
<name>A0A1A9WSC0_9MUSC</name>
<sequence>MRLAFPATALSCSVYGHNSAATVSHTTFCGCEFSNIARHSTAQHSTAQQSTVFHISHKTASPTQPPPPPPPSPLPSLSLVSVGFLIFFLCLHKNQYVGALEYFSK</sequence>
<keyword evidence="2" id="KW-1185">Reference proteome</keyword>
<proteinExistence type="predicted"/>
<reference evidence="1" key="2">
    <citation type="submission" date="2020-05" db="UniProtKB">
        <authorList>
            <consortium name="EnsemblMetazoa"/>
        </authorList>
    </citation>
    <scope>IDENTIFICATION</scope>
    <source>
        <strain evidence="1">IAEA</strain>
    </source>
</reference>
<dbReference type="PROSITE" id="PS51257">
    <property type="entry name" value="PROKAR_LIPOPROTEIN"/>
    <property type="match status" value="1"/>
</dbReference>
<dbReference type="AlphaFoldDB" id="A0A1A9WSC0"/>
<reference evidence="2" key="1">
    <citation type="submission" date="2014-03" db="EMBL/GenBank/DDBJ databases">
        <authorList>
            <person name="Aksoy S."/>
            <person name="Warren W."/>
            <person name="Wilson R.K."/>
        </authorList>
    </citation>
    <scope>NUCLEOTIDE SEQUENCE [LARGE SCALE GENOMIC DNA]</scope>
    <source>
        <strain evidence="2">IAEA</strain>
    </source>
</reference>
<evidence type="ECO:0000313" key="2">
    <source>
        <dbReference type="Proteomes" id="UP000091820"/>
    </source>
</evidence>